<accession>A0ABM7WJ04</accession>
<sequence>MKKSGLFVSAGMVACLAIGLVGCGGSDAPSEETASAPAEAGSESPEASVDESVEIKPLELEQSEKTSTPFSNVSTAIDKEQMVSQRFTITNPNSNAYAVLESGLVIDPSALVIHQTIVIKPNETIRVVAHTLQKTDAEISFAVSANTPLEGAVFMSEAELPETWAQFLGQKLDAPDVTAVLTEQSNMEPEHLKLFVEMPEFTTKGDIGYYVTFAAIDGEGGFLGGDTAKGFATTESDYIPPAYATGKYEVSFVPYVRD</sequence>
<keyword evidence="3" id="KW-1185">Reference proteome</keyword>
<organism evidence="2 3">
    <name type="scientific">Raoultibacter timonensis</name>
    <dbReference type="NCBI Taxonomy" id="1907662"/>
    <lineage>
        <taxon>Bacteria</taxon>
        <taxon>Bacillati</taxon>
        <taxon>Actinomycetota</taxon>
        <taxon>Coriobacteriia</taxon>
        <taxon>Eggerthellales</taxon>
        <taxon>Eggerthellaceae</taxon>
        <taxon>Raoultibacter</taxon>
    </lineage>
</organism>
<protein>
    <submittedName>
        <fullName evidence="2">Uncharacterized protein</fullName>
    </submittedName>
</protein>
<name>A0ABM7WJ04_9ACTN</name>
<evidence type="ECO:0000313" key="2">
    <source>
        <dbReference type="EMBL" id="BDE96259.1"/>
    </source>
</evidence>
<proteinExistence type="predicted"/>
<evidence type="ECO:0000313" key="3">
    <source>
        <dbReference type="Proteomes" id="UP001320544"/>
    </source>
</evidence>
<reference evidence="2 3" key="1">
    <citation type="submission" date="2022-01" db="EMBL/GenBank/DDBJ databases">
        <title>Novel bile acid biosynthetic pathways are enriched in the microbiome of centenarians.</title>
        <authorList>
            <person name="Sato Y."/>
            <person name="Atarashi K."/>
            <person name="Plichta R.D."/>
            <person name="Arai Y."/>
            <person name="Sasajima S."/>
            <person name="Kearney M.S."/>
            <person name="Suda W."/>
            <person name="Takeshita K."/>
            <person name="Sasaki T."/>
            <person name="Okamoto S."/>
            <person name="Skelly N.A."/>
            <person name="Okamura Y."/>
            <person name="Vlamakis H."/>
            <person name="Li Y."/>
            <person name="Tanoue T."/>
            <person name="Takei H."/>
            <person name="Nittono H."/>
            <person name="Narushima S."/>
            <person name="Irie J."/>
            <person name="Itoh H."/>
            <person name="Moriya K."/>
            <person name="Sugiura Y."/>
            <person name="Suematsu M."/>
            <person name="Moritoki N."/>
            <person name="Shibata S."/>
            <person name="Littman R.D."/>
            <person name="Fischbach A.M."/>
            <person name="Uwamino Y."/>
            <person name="Inoue T."/>
            <person name="Honda A."/>
            <person name="Hattori M."/>
            <person name="Murai T."/>
            <person name="Xavier J.R."/>
            <person name="Hirose N."/>
            <person name="Honda K."/>
        </authorList>
    </citation>
    <scope>NUCLEOTIDE SEQUENCE [LARGE SCALE GENOMIC DNA]</scope>
    <source>
        <strain evidence="2 3">CE91-St30</strain>
    </source>
</reference>
<feature type="compositionally biased region" description="Low complexity" evidence="1">
    <location>
        <begin position="26"/>
        <end position="47"/>
    </location>
</feature>
<dbReference type="Proteomes" id="UP001320544">
    <property type="component" value="Chromosome"/>
</dbReference>
<feature type="region of interest" description="Disordered" evidence="1">
    <location>
        <begin position="26"/>
        <end position="52"/>
    </location>
</feature>
<dbReference type="EMBL" id="AP025564">
    <property type="protein sequence ID" value="BDE96259.1"/>
    <property type="molecule type" value="Genomic_DNA"/>
</dbReference>
<evidence type="ECO:0000256" key="1">
    <source>
        <dbReference type="SAM" id="MobiDB-lite"/>
    </source>
</evidence>
<dbReference type="RefSeq" id="WP_244412529.1">
    <property type="nucleotide sequence ID" value="NZ_AP025564.1"/>
</dbReference>
<dbReference type="PROSITE" id="PS51257">
    <property type="entry name" value="PROKAR_LIPOPROTEIN"/>
    <property type="match status" value="1"/>
</dbReference>
<gene>
    <name evidence="2" type="ORF">CE91St30_15920</name>
</gene>